<dbReference type="Gene3D" id="3.10.450.50">
    <property type="match status" value="1"/>
</dbReference>
<proteinExistence type="predicted"/>
<accession>A0AB33K5P1</accession>
<dbReference type="AlphaFoldDB" id="A0AB33K5P1"/>
<evidence type="ECO:0008006" key="2">
    <source>
        <dbReference type="Google" id="ProtNLM"/>
    </source>
</evidence>
<name>A0AB33K5P1_9ACTN</name>
<dbReference type="InterPro" id="IPR032710">
    <property type="entry name" value="NTF2-like_dom_sf"/>
</dbReference>
<reference evidence="1" key="1">
    <citation type="submission" date="2024-07" db="EMBL/GenBank/DDBJ databases">
        <title>Complete genome sequences of cellulolytic bacteria, Kitasatospora sp. CMC57 and Streptomyces sp. CMC78, isolated from Japanese agricultural soil.</title>
        <authorList>
            <person name="Hashimoto T."/>
            <person name="Ito M."/>
            <person name="Iwamoto M."/>
            <person name="Fukahori D."/>
            <person name="Shoda T."/>
            <person name="Sakoda M."/>
            <person name="Morohoshi T."/>
            <person name="Mitsuboshi M."/>
            <person name="Nishizawa T."/>
        </authorList>
    </citation>
    <scope>NUCLEOTIDE SEQUENCE</scope>
    <source>
        <strain evidence="1">CMC57</strain>
    </source>
</reference>
<gene>
    <name evidence="1" type="ORF">KCMC57_53810</name>
</gene>
<sequence>MTIPLDKLSDPAVRTFLAALNANDRDAFQAALTPDATMSDDGADRNLAEWTDREIFSSRGHIEVQSEKDHGRTVIANYRNDTWGEMRTTWRFDVKDGRVNRFETGQA</sequence>
<dbReference type="EMBL" id="AP035881">
    <property type="protein sequence ID" value="BFP49013.1"/>
    <property type="molecule type" value="Genomic_DNA"/>
</dbReference>
<organism evidence="1">
    <name type="scientific">Kitasatospora sp. CMC57</name>
    <dbReference type="NCBI Taxonomy" id="3231513"/>
    <lineage>
        <taxon>Bacteria</taxon>
        <taxon>Bacillati</taxon>
        <taxon>Actinomycetota</taxon>
        <taxon>Actinomycetes</taxon>
        <taxon>Kitasatosporales</taxon>
        <taxon>Streptomycetaceae</taxon>
        <taxon>Kitasatospora</taxon>
    </lineage>
</organism>
<evidence type="ECO:0000313" key="1">
    <source>
        <dbReference type="EMBL" id="BFP49013.1"/>
    </source>
</evidence>
<dbReference type="SUPFAM" id="SSF54427">
    <property type="entry name" value="NTF2-like"/>
    <property type="match status" value="1"/>
</dbReference>
<dbReference type="RefSeq" id="WP_407991170.1">
    <property type="nucleotide sequence ID" value="NZ_AP035881.2"/>
</dbReference>
<protein>
    <recommendedName>
        <fullName evidence="2">Nuclear transport factor 2 family protein</fullName>
    </recommendedName>
</protein>